<evidence type="ECO:0000313" key="10">
    <source>
        <dbReference type="Proteomes" id="UP000744980"/>
    </source>
</evidence>
<evidence type="ECO:0000256" key="4">
    <source>
        <dbReference type="ARBA" id="ARBA00022692"/>
    </source>
</evidence>
<feature type="transmembrane region" description="Helical" evidence="7">
    <location>
        <begin position="148"/>
        <end position="174"/>
    </location>
</feature>
<evidence type="ECO:0000256" key="5">
    <source>
        <dbReference type="ARBA" id="ARBA00022989"/>
    </source>
</evidence>
<dbReference type="Gene3D" id="1.10.3720.10">
    <property type="entry name" value="MetI-like"/>
    <property type="match status" value="1"/>
</dbReference>
<name>A0AAW4FKZ6_9HYPH</name>
<keyword evidence="6 7" id="KW-0472">Membrane</keyword>
<proteinExistence type="inferred from homology"/>
<protein>
    <submittedName>
        <fullName evidence="9">ABC transporter permease subunit</fullName>
    </submittedName>
</protein>
<feature type="domain" description="ABC transmembrane type-1" evidence="8">
    <location>
        <begin position="100"/>
        <end position="279"/>
    </location>
</feature>
<keyword evidence="10" id="KW-1185">Reference proteome</keyword>
<evidence type="ECO:0000256" key="7">
    <source>
        <dbReference type="RuleBase" id="RU363032"/>
    </source>
</evidence>
<dbReference type="EMBL" id="WXFA01000011">
    <property type="protein sequence ID" value="MBM3092789.1"/>
    <property type="molecule type" value="Genomic_DNA"/>
</dbReference>
<sequence length="295" mass="32731">MDWFYQFPHMNDNALRDLKKVIDETFRGFTRSYGDLIEGFFTPLQHFLIAADRFMTKTPWPIITLLILVIAWAATRSLRIVGGCLATLLLIGYFGMWDDTMRTISMIFVCTVLSIAIGLPTGILMSRSDKVQRIVNPVLDVMQTMPSFVYLIPVVMLLGIGKVPGLIAVVIYAIPPMIRLTNLGIRLVDKDVLEAADAFGADNRQKLFKVQLPLALPTIMAGINQTIMMALAMVVIASMIGVQGLGQPVLKAIANQYFTLGIFNGLAIVGIAIMFDRVSQAYGERLQKHREVVHG</sequence>
<evidence type="ECO:0000256" key="3">
    <source>
        <dbReference type="ARBA" id="ARBA00022475"/>
    </source>
</evidence>
<evidence type="ECO:0000256" key="1">
    <source>
        <dbReference type="ARBA" id="ARBA00004651"/>
    </source>
</evidence>
<dbReference type="GO" id="GO:0031460">
    <property type="term" value="P:glycine betaine transport"/>
    <property type="evidence" value="ECO:0007669"/>
    <property type="project" value="TreeGrafter"/>
</dbReference>
<gene>
    <name evidence="9" type="ORF">GFB56_18540</name>
</gene>
<dbReference type="InterPro" id="IPR035906">
    <property type="entry name" value="MetI-like_sf"/>
</dbReference>
<reference evidence="9 10" key="1">
    <citation type="submission" date="2020-01" db="EMBL/GenBank/DDBJ databases">
        <title>Draft genome assembly of Ensifer adhaerens T173.</title>
        <authorList>
            <person name="Craig J.E."/>
            <person name="Stinchcombe J.R."/>
        </authorList>
    </citation>
    <scope>NUCLEOTIDE SEQUENCE [LARGE SCALE GENOMIC DNA]</scope>
    <source>
        <strain evidence="9 10">T173</strain>
    </source>
</reference>
<dbReference type="Proteomes" id="UP000744980">
    <property type="component" value="Unassembled WGS sequence"/>
</dbReference>
<accession>A0AAW4FKZ6</accession>
<comment type="similarity">
    <text evidence="7">Belongs to the binding-protein-dependent transport system permease family.</text>
</comment>
<dbReference type="PROSITE" id="PS50928">
    <property type="entry name" value="ABC_TM1"/>
    <property type="match status" value="1"/>
</dbReference>
<keyword evidence="5 7" id="KW-1133">Transmembrane helix</keyword>
<dbReference type="PANTHER" id="PTHR47737">
    <property type="entry name" value="GLYCINE BETAINE/PROLINE BETAINE TRANSPORT SYSTEM PERMEASE PROTEIN PROW"/>
    <property type="match status" value="1"/>
</dbReference>
<keyword evidence="4 7" id="KW-0812">Transmembrane</keyword>
<dbReference type="PANTHER" id="PTHR47737:SF1">
    <property type="entry name" value="GLYCINE BETAINE_PROLINE BETAINE TRANSPORT SYSTEM PERMEASE PROTEIN PROW"/>
    <property type="match status" value="1"/>
</dbReference>
<organism evidence="9 10">
    <name type="scientific">Ensifer canadensis</name>
    <dbReference type="NCBI Taxonomy" id="555315"/>
    <lineage>
        <taxon>Bacteria</taxon>
        <taxon>Pseudomonadati</taxon>
        <taxon>Pseudomonadota</taxon>
        <taxon>Alphaproteobacteria</taxon>
        <taxon>Hyphomicrobiales</taxon>
        <taxon>Rhizobiaceae</taxon>
        <taxon>Sinorhizobium/Ensifer group</taxon>
        <taxon>Ensifer</taxon>
    </lineage>
</organism>
<keyword evidence="3" id="KW-1003">Cell membrane</keyword>
<feature type="transmembrane region" description="Helical" evidence="7">
    <location>
        <begin position="104"/>
        <end position="128"/>
    </location>
</feature>
<evidence type="ECO:0000256" key="2">
    <source>
        <dbReference type="ARBA" id="ARBA00022448"/>
    </source>
</evidence>
<dbReference type="Pfam" id="PF00528">
    <property type="entry name" value="BPD_transp_1"/>
    <property type="match status" value="1"/>
</dbReference>
<dbReference type="InterPro" id="IPR000515">
    <property type="entry name" value="MetI-like"/>
</dbReference>
<evidence type="ECO:0000256" key="6">
    <source>
        <dbReference type="ARBA" id="ARBA00023136"/>
    </source>
</evidence>
<comment type="subcellular location">
    <subcellularLocation>
        <location evidence="1 7">Cell membrane</location>
        <topology evidence="1 7">Multi-pass membrane protein</topology>
    </subcellularLocation>
</comment>
<feature type="transmembrane region" description="Helical" evidence="7">
    <location>
        <begin position="80"/>
        <end position="97"/>
    </location>
</feature>
<comment type="caution">
    <text evidence="9">The sequence shown here is derived from an EMBL/GenBank/DDBJ whole genome shotgun (WGS) entry which is preliminary data.</text>
</comment>
<dbReference type="CDD" id="cd06261">
    <property type="entry name" value="TM_PBP2"/>
    <property type="match status" value="1"/>
</dbReference>
<dbReference type="AlphaFoldDB" id="A0AAW4FKZ6"/>
<evidence type="ECO:0000259" key="8">
    <source>
        <dbReference type="PROSITE" id="PS50928"/>
    </source>
</evidence>
<evidence type="ECO:0000313" key="9">
    <source>
        <dbReference type="EMBL" id="MBM3092789.1"/>
    </source>
</evidence>
<dbReference type="RefSeq" id="WP_057209225.1">
    <property type="nucleotide sequence ID" value="NZ_CP083373.1"/>
</dbReference>
<dbReference type="GO" id="GO:0005275">
    <property type="term" value="F:amine transmembrane transporter activity"/>
    <property type="evidence" value="ECO:0007669"/>
    <property type="project" value="TreeGrafter"/>
</dbReference>
<dbReference type="GO" id="GO:0015871">
    <property type="term" value="P:choline transport"/>
    <property type="evidence" value="ECO:0007669"/>
    <property type="project" value="TreeGrafter"/>
</dbReference>
<dbReference type="GO" id="GO:0015226">
    <property type="term" value="F:carnitine transmembrane transporter activity"/>
    <property type="evidence" value="ECO:0007669"/>
    <property type="project" value="TreeGrafter"/>
</dbReference>
<dbReference type="FunFam" id="1.10.3720.10:FF:000001">
    <property type="entry name" value="Glycine betaine ABC transporter, permease"/>
    <property type="match status" value="1"/>
</dbReference>
<dbReference type="GO" id="GO:0043190">
    <property type="term" value="C:ATP-binding cassette (ABC) transporter complex"/>
    <property type="evidence" value="ECO:0007669"/>
    <property type="project" value="TreeGrafter"/>
</dbReference>
<feature type="transmembrane region" description="Helical" evidence="7">
    <location>
        <begin position="257"/>
        <end position="275"/>
    </location>
</feature>
<feature type="transmembrane region" description="Helical" evidence="7">
    <location>
        <begin position="214"/>
        <end position="237"/>
    </location>
</feature>
<feature type="transmembrane region" description="Helical" evidence="7">
    <location>
        <begin position="58"/>
        <end position="74"/>
    </location>
</feature>
<keyword evidence="2 7" id="KW-0813">Transport</keyword>
<dbReference type="SUPFAM" id="SSF161098">
    <property type="entry name" value="MetI-like"/>
    <property type="match status" value="1"/>
</dbReference>